<dbReference type="SUPFAM" id="SSF55729">
    <property type="entry name" value="Acyl-CoA N-acyltransferases (Nat)"/>
    <property type="match status" value="1"/>
</dbReference>
<dbReference type="Gene3D" id="3.40.630.30">
    <property type="match status" value="1"/>
</dbReference>
<evidence type="ECO:0000256" key="1">
    <source>
        <dbReference type="ARBA" id="ARBA00022679"/>
    </source>
</evidence>
<sequence>MTVVVRPEGPEDETAVAAVVTAAFTGAGAQPGPEAAFVHELRLEPGAYLARYSLVAVDDGDVVGHVLASRIHVGQAPALALAPVSVHPDHQSSGVGRQLVERVLAEATVAGETLVLVLGDPAFYGRFRFEPASELGITGPYAGPEFMARRLAADAPVGEAVYSPVFTRLEQGRL</sequence>
<gene>
    <name evidence="4" type="ORF">HLB09_04530</name>
</gene>
<dbReference type="RefSeq" id="WP_171202212.1">
    <property type="nucleotide sequence ID" value="NZ_BAAANP010000009.1"/>
</dbReference>
<dbReference type="PANTHER" id="PTHR43877:SF1">
    <property type="entry name" value="ACETYLTRANSFERASE"/>
    <property type="match status" value="1"/>
</dbReference>
<dbReference type="GO" id="GO:0016747">
    <property type="term" value="F:acyltransferase activity, transferring groups other than amino-acyl groups"/>
    <property type="evidence" value="ECO:0007669"/>
    <property type="project" value="InterPro"/>
</dbReference>
<accession>A0A849BP60</accession>
<dbReference type="CDD" id="cd04301">
    <property type="entry name" value="NAT_SF"/>
    <property type="match status" value="1"/>
</dbReference>
<reference evidence="4 5" key="1">
    <citation type="submission" date="2020-05" db="EMBL/GenBank/DDBJ databases">
        <title>MicrobeNet Type strains.</title>
        <authorList>
            <person name="Nicholson A.C."/>
        </authorList>
    </citation>
    <scope>NUCLEOTIDE SEQUENCE [LARGE SCALE GENOMIC DNA]</scope>
    <source>
        <strain evidence="4 5">JCM 14547</strain>
    </source>
</reference>
<name>A0A849BP60_9ACTN</name>
<proteinExistence type="predicted"/>
<evidence type="ECO:0000256" key="2">
    <source>
        <dbReference type="ARBA" id="ARBA00023315"/>
    </source>
</evidence>
<dbReference type="PROSITE" id="PS51186">
    <property type="entry name" value="GNAT"/>
    <property type="match status" value="1"/>
</dbReference>
<organism evidence="4 5">
    <name type="scientific">Pseudokineococcus marinus</name>
    <dbReference type="NCBI Taxonomy" id="351215"/>
    <lineage>
        <taxon>Bacteria</taxon>
        <taxon>Bacillati</taxon>
        <taxon>Actinomycetota</taxon>
        <taxon>Actinomycetes</taxon>
        <taxon>Kineosporiales</taxon>
        <taxon>Kineosporiaceae</taxon>
        <taxon>Pseudokineococcus</taxon>
    </lineage>
</organism>
<feature type="domain" description="N-acetyltransferase" evidence="3">
    <location>
        <begin position="3"/>
        <end position="156"/>
    </location>
</feature>
<protein>
    <submittedName>
        <fullName evidence="4">N-acetyltransferase</fullName>
    </submittedName>
</protein>
<dbReference type="Pfam" id="PF13527">
    <property type="entry name" value="Acetyltransf_9"/>
    <property type="match status" value="1"/>
</dbReference>
<dbReference type="InterPro" id="IPR000182">
    <property type="entry name" value="GNAT_dom"/>
</dbReference>
<comment type="caution">
    <text evidence="4">The sequence shown here is derived from an EMBL/GenBank/DDBJ whole genome shotgun (WGS) entry which is preliminary data.</text>
</comment>
<dbReference type="EMBL" id="JABEMA010000036">
    <property type="protein sequence ID" value="NNH22364.1"/>
    <property type="molecule type" value="Genomic_DNA"/>
</dbReference>
<keyword evidence="1 4" id="KW-0808">Transferase</keyword>
<dbReference type="Proteomes" id="UP000555552">
    <property type="component" value="Unassembled WGS sequence"/>
</dbReference>
<dbReference type="PANTHER" id="PTHR43877">
    <property type="entry name" value="AMINOALKYLPHOSPHONATE N-ACETYLTRANSFERASE-RELATED-RELATED"/>
    <property type="match status" value="1"/>
</dbReference>
<dbReference type="AlphaFoldDB" id="A0A849BP60"/>
<evidence type="ECO:0000259" key="3">
    <source>
        <dbReference type="PROSITE" id="PS51186"/>
    </source>
</evidence>
<dbReference type="InterPro" id="IPR016181">
    <property type="entry name" value="Acyl_CoA_acyltransferase"/>
</dbReference>
<dbReference type="InterPro" id="IPR050832">
    <property type="entry name" value="Bact_Acetyltransf"/>
</dbReference>
<keyword evidence="5" id="KW-1185">Reference proteome</keyword>
<keyword evidence="2" id="KW-0012">Acyltransferase</keyword>
<evidence type="ECO:0000313" key="5">
    <source>
        <dbReference type="Proteomes" id="UP000555552"/>
    </source>
</evidence>
<evidence type="ECO:0000313" key="4">
    <source>
        <dbReference type="EMBL" id="NNH22364.1"/>
    </source>
</evidence>